<evidence type="ECO:0000256" key="1">
    <source>
        <dbReference type="ARBA" id="ARBA00022490"/>
    </source>
</evidence>
<evidence type="ECO:0000256" key="3">
    <source>
        <dbReference type="ARBA" id="ARBA00022723"/>
    </source>
</evidence>
<gene>
    <name evidence="13" type="ORF">SYNPS1DRAFT_26192</name>
</gene>
<reference evidence="14" key="1">
    <citation type="journal article" date="2018" name="Nat. Microbiol.">
        <title>Leveraging single-cell genomics to expand the fungal tree of life.</title>
        <authorList>
            <person name="Ahrendt S.R."/>
            <person name="Quandt C.A."/>
            <person name="Ciobanu D."/>
            <person name="Clum A."/>
            <person name="Salamov A."/>
            <person name="Andreopoulos B."/>
            <person name="Cheng J.F."/>
            <person name="Woyke T."/>
            <person name="Pelin A."/>
            <person name="Henrissat B."/>
            <person name="Reynolds N.K."/>
            <person name="Benny G.L."/>
            <person name="Smith M.E."/>
            <person name="James T.Y."/>
            <person name="Grigoriev I.V."/>
        </authorList>
    </citation>
    <scope>NUCLEOTIDE SEQUENCE [LARGE SCALE GENOMIC DNA]</scope>
    <source>
        <strain evidence="14">Benny S71-1</strain>
    </source>
</reference>
<dbReference type="SUPFAM" id="SSF52317">
    <property type="entry name" value="Class I glutamine amidotransferase-like"/>
    <property type="match status" value="1"/>
</dbReference>
<dbReference type="InterPro" id="IPR010918">
    <property type="entry name" value="PurM-like_C_dom"/>
</dbReference>
<keyword evidence="6" id="KW-0378">Hydrolase</keyword>
<dbReference type="PANTHER" id="PTHR43555:SF1">
    <property type="entry name" value="PHOSPHORIBOSYLFORMYLGLYCINAMIDINE SYNTHASE SUBUNIT PURL"/>
    <property type="match status" value="1"/>
</dbReference>
<feature type="domain" description="PurM-like N-terminal" evidence="10">
    <location>
        <begin position="292"/>
        <end position="406"/>
    </location>
</feature>
<dbReference type="Pfam" id="PF02769">
    <property type="entry name" value="AIRS_C"/>
    <property type="match status" value="2"/>
</dbReference>
<dbReference type="Gene3D" id="3.40.50.880">
    <property type="match status" value="1"/>
</dbReference>
<evidence type="ECO:0000313" key="13">
    <source>
        <dbReference type="EMBL" id="RKP28246.1"/>
    </source>
</evidence>
<dbReference type="InterPro" id="IPR036921">
    <property type="entry name" value="PurM-like_N_sf"/>
</dbReference>
<keyword evidence="3" id="KW-0479">Metal-binding</keyword>
<dbReference type="Gene3D" id="3.90.650.10">
    <property type="entry name" value="PurM-like C-terminal domain"/>
    <property type="match status" value="2"/>
</dbReference>
<dbReference type="SUPFAM" id="SSF55326">
    <property type="entry name" value="PurM N-terminal domain-like"/>
    <property type="match status" value="2"/>
</dbReference>
<accession>A0A4P9Z6L2</accession>
<dbReference type="InterPro" id="IPR010074">
    <property type="entry name" value="PRibForGlyAmidine_synth_PurL"/>
</dbReference>
<dbReference type="PROSITE" id="PS51273">
    <property type="entry name" value="GATASE_TYPE_1"/>
    <property type="match status" value="1"/>
</dbReference>
<keyword evidence="8" id="KW-0460">Magnesium</keyword>
<dbReference type="GO" id="GO:0005524">
    <property type="term" value="F:ATP binding"/>
    <property type="evidence" value="ECO:0007669"/>
    <property type="project" value="UniProtKB-KW"/>
</dbReference>
<keyword evidence="9" id="KW-0315">Glutamine amidotransferase</keyword>
<dbReference type="EMBL" id="KZ989110">
    <property type="protein sequence ID" value="RKP28246.1"/>
    <property type="molecule type" value="Genomic_DNA"/>
</dbReference>
<evidence type="ECO:0000259" key="10">
    <source>
        <dbReference type="Pfam" id="PF00586"/>
    </source>
</evidence>
<feature type="domain" description="PurM-like C-terminal" evidence="11">
    <location>
        <begin position="423"/>
        <end position="573"/>
    </location>
</feature>
<dbReference type="AlphaFoldDB" id="A0A4P9Z6L2"/>
<dbReference type="GO" id="GO:0006189">
    <property type="term" value="P:'de novo' IMP biosynthetic process"/>
    <property type="evidence" value="ECO:0007669"/>
    <property type="project" value="InterPro"/>
</dbReference>
<keyword evidence="14" id="KW-1185">Reference proteome</keyword>
<keyword evidence="2" id="KW-0436">Ligase</keyword>
<name>A0A4P9Z6L2_9FUNG</name>
<dbReference type="InterPro" id="IPR036676">
    <property type="entry name" value="PurM-like_C_sf"/>
</dbReference>
<dbReference type="NCBIfam" id="TIGR01737">
    <property type="entry name" value="FGAM_synth_I"/>
    <property type="match status" value="1"/>
</dbReference>
<keyword evidence="4" id="KW-0547">Nucleotide-binding</keyword>
<feature type="domain" description="PurM-like C-terminal" evidence="11">
    <location>
        <begin position="789"/>
        <end position="922"/>
    </location>
</feature>
<proteinExistence type="inferred from homology"/>
<dbReference type="PANTHER" id="PTHR43555">
    <property type="entry name" value="PHOSPHORIBOSYLFORMYLGLYCINAMIDINE SYNTHASE SUBUNIT PURL"/>
    <property type="match status" value="1"/>
</dbReference>
<evidence type="ECO:0000256" key="2">
    <source>
        <dbReference type="ARBA" id="ARBA00022598"/>
    </source>
</evidence>
<protein>
    <submittedName>
        <fullName evidence="13">Uncharacterized protein</fullName>
    </submittedName>
</protein>
<dbReference type="HAMAP" id="MF_00420">
    <property type="entry name" value="PurL_2"/>
    <property type="match status" value="1"/>
</dbReference>
<keyword evidence="1" id="KW-0963">Cytoplasm</keyword>
<evidence type="ECO:0000256" key="7">
    <source>
        <dbReference type="ARBA" id="ARBA00022840"/>
    </source>
</evidence>
<feature type="domain" description="Phosphoribosylformylglycinamidine synthase linker" evidence="12">
    <location>
        <begin position="233"/>
        <end position="271"/>
    </location>
</feature>
<dbReference type="NCBIfam" id="TIGR01736">
    <property type="entry name" value="FGAM_synth_II"/>
    <property type="match status" value="1"/>
</dbReference>
<dbReference type="Pfam" id="PF13507">
    <property type="entry name" value="GATase_5"/>
    <property type="match status" value="1"/>
</dbReference>
<dbReference type="GO" id="GO:0004642">
    <property type="term" value="F:phosphoribosylformylglycinamidine synthase activity"/>
    <property type="evidence" value="ECO:0007669"/>
    <property type="project" value="InterPro"/>
</dbReference>
<dbReference type="FunFam" id="3.30.1330.10:FF:000004">
    <property type="entry name" value="Phosphoribosylformylglycinamidine synthase subunit PurL"/>
    <property type="match status" value="1"/>
</dbReference>
<evidence type="ECO:0000256" key="6">
    <source>
        <dbReference type="ARBA" id="ARBA00022801"/>
    </source>
</evidence>
<dbReference type="NCBIfam" id="NF002957">
    <property type="entry name" value="PRK03619.1"/>
    <property type="match status" value="1"/>
</dbReference>
<dbReference type="InterPro" id="IPR041609">
    <property type="entry name" value="PurL_linker"/>
</dbReference>
<evidence type="ECO:0000256" key="5">
    <source>
        <dbReference type="ARBA" id="ARBA00022755"/>
    </source>
</evidence>
<keyword evidence="7" id="KW-0067">ATP-binding</keyword>
<evidence type="ECO:0000256" key="8">
    <source>
        <dbReference type="ARBA" id="ARBA00022842"/>
    </source>
</evidence>
<dbReference type="CDD" id="cd02203">
    <property type="entry name" value="PurL_repeat1"/>
    <property type="match status" value="1"/>
</dbReference>
<sequence length="954" mass="101841">MKSAILVFPGINRERDMARALKLASGNDAAMVWHADTALPKGTDLVVVPGGFSYGDYLRCGAIAARAPIMDAVRAHAAAGGLVMGVCNGFQILCESGLLPGVLMRNAQLKFICRDVHLRVERSDTPFTRGYNAGQVIRVPVAHGEGNYAADEETIRRLEGEGRVLYRYCSANGEVGDTHNINGAAASIAGIVSDKGNVLGMMPHPENHVEDIMGCTDGRGLNEPQITPELVAQHGLKPDEYERILKLIGRVPTFTELGIFSAMWNEHCSYKSSRIHLRGLPTKAPWVIQGPGENAGVIDIGDGLAVVFKMESHNHPSYIEPYQGATTGVGGILRDVFTMGARPIACLNALSFGDPKHPKTRHLVSGVVAGVGGYGNSFGVPTVGGQTRFHTRYDGNILVNAMAVGLAESDKIFYAAASGVNMPIVYLGSKTGRDGIHGATMASAEFDDDSEEKRPTVQVGDPFAEKLLLEACLEIMAADCVIAIQDMGAAGLTCSAVEMGAKGDLGVELHLDSVPTREPGMSAYEMMLSESQERMLMVLKPEKEKQAEAIFKKWGLDFAIVGYTTPTQRFVVKHGGDVMADLPIKELESEAPLYDRPHVPSPQLPVIHARDVKAPLSISDALSKLIAAPELCSKRWVWEQYDHVIGGNTLQRPGGDAAVVRVLDGPKGLALTCDVTPRYCEADPFEGGKQAVAEAWRNITAVGGKPLAITDNLNFGNPERPEIMGQFVGCLKGIAEACRTLDFPVVSGNVSLYNETNGRGILPTPSIGGVGLLDDFTKSATLAFKAENEAILLIGDTQGWLGQSVYLRDICGKEEGAPPPVDLAIEKRNGDVVRGMIKGGTATAVHDVSDGGLLVALTEMAMASGIGAILDAPPEEIVPHAWWFGEDQARYVITVQEEHLLTVLSKLKAVGVPCHVIGKTGGHDIAVEGEKPVSVASLKAGFENWLPAYMSGKN</sequence>
<keyword evidence="5" id="KW-0658">Purine biosynthesis</keyword>
<organism evidence="13 14">
    <name type="scientific">Syncephalis pseudoplumigaleata</name>
    <dbReference type="NCBI Taxonomy" id="1712513"/>
    <lineage>
        <taxon>Eukaryota</taxon>
        <taxon>Fungi</taxon>
        <taxon>Fungi incertae sedis</taxon>
        <taxon>Zoopagomycota</taxon>
        <taxon>Zoopagomycotina</taxon>
        <taxon>Zoopagomycetes</taxon>
        <taxon>Zoopagales</taxon>
        <taxon>Piptocephalidaceae</taxon>
        <taxon>Syncephalis</taxon>
    </lineage>
</organism>
<dbReference type="InterPro" id="IPR029062">
    <property type="entry name" value="Class_I_gatase-like"/>
</dbReference>
<dbReference type="Pfam" id="PF18072">
    <property type="entry name" value="FGAR-AT_linker"/>
    <property type="match status" value="1"/>
</dbReference>
<dbReference type="GO" id="GO:0016787">
    <property type="term" value="F:hydrolase activity"/>
    <property type="evidence" value="ECO:0007669"/>
    <property type="project" value="UniProtKB-KW"/>
</dbReference>
<dbReference type="HAMAP" id="MF_00421">
    <property type="entry name" value="PurQ"/>
    <property type="match status" value="1"/>
</dbReference>
<feature type="domain" description="PurM-like N-terminal" evidence="10">
    <location>
        <begin position="654"/>
        <end position="772"/>
    </location>
</feature>
<dbReference type="OrthoDB" id="6666987at2759"/>
<dbReference type="Gene3D" id="3.30.1330.10">
    <property type="entry name" value="PurM-like, N-terminal domain"/>
    <property type="match status" value="2"/>
</dbReference>
<dbReference type="Pfam" id="PF00586">
    <property type="entry name" value="AIRS"/>
    <property type="match status" value="2"/>
</dbReference>
<dbReference type="CDD" id="cd02204">
    <property type="entry name" value="PurL_repeat2"/>
    <property type="match status" value="1"/>
</dbReference>
<evidence type="ECO:0000259" key="12">
    <source>
        <dbReference type="Pfam" id="PF18072"/>
    </source>
</evidence>
<dbReference type="NCBIfam" id="NF002290">
    <property type="entry name" value="PRK01213.1"/>
    <property type="match status" value="1"/>
</dbReference>
<evidence type="ECO:0000256" key="4">
    <source>
        <dbReference type="ARBA" id="ARBA00022741"/>
    </source>
</evidence>
<dbReference type="InterPro" id="IPR010075">
    <property type="entry name" value="PRibForGlyAmidine_synth_PurQ"/>
</dbReference>
<dbReference type="SMART" id="SM01211">
    <property type="entry name" value="GATase_5"/>
    <property type="match status" value="1"/>
</dbReference>
<dbReference type="Proteomes" id="UP000278143">
    <property type="component" value="Unassembled WGS sequence"/>
</dbReference>
<dbReference type="InterPro" id="IPR016188">
    <property type="entry name" value="PurM-like_N"/>
</dbReference>
<evidence type="ECO:0000313" key="14">
    <source>
        <dbReference type="Proteomes" id="UP000278143"/>
    </source>
</evidence>
<dbReference type="SUPFAM" id="SSF56042">
    <property type="entry name" value="PurM C-terminal domain-like"/>
    <property type="match status" value="2"/>
</dbReference>
<dbReference type="CDD" id="cd01740">
    <property type="entry name" value="GATase1_FGAR_AT"/>
    <property type="match status" value="1"/>
</dbReference>
<dbReference type="GO" id="GO:0046872">
    <property type="term" value="F:metal ion binding"/>
    <property type="evidence" value="ECO:0007669"/>
    <property type="project" value="UniProtKB-KW"/>
</dbReference>
<evidence type="ECO:0000259" key="11">
    <source>
        <dbReference type="Pfam" id="PF02769"/>
    </source>
</evidence>
<evidence type="ECO:0000256" key="9">
    <source>
        <dbReference type="ARBA" id="ARBA00022962"/>
    </source>
</evidence>